<dbReference type="InterPro" id="IPR036890">
    <property type="entry name" value="HATPase_C_sf"/>
</dbReference>
<dbReference type="InterPro" id="IPR050267">
    <property type="entry name" value="Anti-sigma-factor_SerPK"/>
</dbReference>
<dbReference type="EMBL" id="CP021121">
    <property type="protein sequence ID" value="ARQ71384.1"/>
    <property type="molecule type" value="Genomic_DNA"/>
</dbReference>
<keyword evidence="1" id="KW-0723">Serine/threonine-protein kinase</keyword>
<proteinExistence type="predicted"/>
<keyword evidence="1" id="KW-0808">Transferase</keyword>
<name>A0A1W7D2Z7_9ACTN</name>
<accession>A0A1W7D2Z7</accession>
<dbReference type="AlphaFoldDB" id="A0A1W7D2Z7"/>
<dbReference type="PANTHER" id="PTHR35526:SF3">
    <property type="entry name" value="ANTI-SIGMA-F FACTOR RSBW"/>
    <property type="match status" value="1"/>
</dbReference>
<evidence type="ECO:0000313" key="3">
    <source>
        <dbReference type="EMBL" id="ARQ71384.1"/>
    </source>
</evidence>
<dbReference type="CDD" id="cd16936">
    <property type="entry name" value="HATPase_RsbW-like"/>
    <property type="match status" value="1"/>
</dbReference>
<dbReference type="InterPro" id="IPR003594">
    <property type="entry name" value="HATPase_dom"/>
</dbReference>
<dbReference type="KEGG" id="smao:CAG99_23415"/>
<dbReference type="SMART" id="SM00387">
    <property type="entry name" value="HATPase_c"/>
    <property type="match status" value="1"/>
</dbReference>
<evidence type="ECO:0000313" key="4">
    <source>
        <dbReference type="Proteomes" id="UP000194218"/>
    </source>
</evidence>
<dbReference type="GO" id="GO:0004674">
    <property type="term" value="F:protein serine/threonine kinase activity"/>
    <property type="evidence" value="ECO:0007669"/>
    <property type="project" value="UniProtKB-KW"/>
</dbReference>
<dbReference type="Pfam" id="PF13581">
    <property type="entry name" value="HATPase_c_2"/>
    <property type="match status" value="1"/>
</dbReference>
<dbReference type="OrthoDB" id="4251531at2"/>
<evidence type="ECO:0000256" key="1">
    <source>
        <dbReference type="ARBA" id="ARBA00022527"/>
    </source>
</evidence>
<feature type="domain" description="Histidine kinase/HSP90-like ATPase" evidence="2">
    <location>
        <begin position="37"/>
        <end position="135"/>
    </location>
</feature>
<gene>
    <name evidence="3" type="ORF">CAG99_23415</name>
</gene>
<sequence>MAALDEVTLRLTACRQSTGRARTLLRASLAGAGADDEDVSDAELVLSDLVTNALRATDAPDGRIGVRIVVSADEGTLLLEVSDTGTGLPEIRTPADQDTGGRGLLLVEAVAHAWGFESFADGMGKRVWAELKVPGLVPPATTTSIAAAAVGVGQAVRVRGEWRTIRTVRGEPCATGGLAILLGLEDGDVLRLPAFEPLTVRNAP</sequence>
<dbReference type="SUPFAM" id="SSF55874">
    <property type="entry name" value="ATPase domain of HSP90 chaperone/DNA topoisomerase II/histidine kinase"/>
    <property type="match status" value="1"/>
</dbReference>
<organism evidence="3 4">
    <name type="scientific">Streptomyces marincola</name>
    <dbReference type="NCBI Taxonomy" id="2878388"/>
    <lineage>
        <taxon>Bacteria</taxon>
        <taxon>Bacillati</taxon>
        <taxon>Actinomycetota</taxon>
        <taxon>Actinomycetes</taxon>
        <taxon>Kitasatosporales</taxon>
        <taxon>Streptomycetaceae</taxon>
        <taxon>Streptomyces</taxon>
    </lineage>
</organism>
<keyword evidence="4" id="KW-1185">Reference proteome</keyword>
<evidence type="ECO:0000259" key="2">
    <source>
        <dbReference type="SMART" id="SM00387"/>
    </source>
</evidence>
<protein>
    <recommendedName>
        <fullName evidence="2">Histidine kinase/HSP90-like ATPase domain-containing protein</fullName>
    </recommendedName>
</protein>
<keyword evidence="1" id="KW-0418">Kinase</keyword>
<dbReference type="PANTHER" id="PTHR35526">
    <property type="entry name" value="ANTI-SIGMA-F FACTOR RSBW-RELATED"/>
    <property type="match status" value="1"/>
</dbReference>
<reference evidence="3 4" key="1">
    <citation type="submission" date="2017-05" db="EMBL/GenBank/DDBJ databases">
        <title>Complete genome sequence of Streptomyces sp. SCSIO 03032 revealed the diverse biosynthetic pathways for its bioactive secondary metabolites.</title>
        <authorList>
            <person name="Ma L."/>
            <person name="Zhu Y."/>
            <person name="Zhang W."/>
            <person name="Zhang G."/>
            <person name="Tian X."/>
            <person name="Zhang S."/>
            <person name="Zhang C."/>
        </authorList>
    </citation>
    <scope>NUCLEOTIDE SEQUENCE [LARGE SCALE GENOMIC DNA]</scope>
    <source>
        <strain evidence="3 4">SCSIO 03032</strain>
    </source>
</reference>
<dbReference type="Proteomes" id="UP000194218">
    <property type="component" value="Chromosome"/>
</dbReference>
<dbReference type="RefSeq" id="WP_086161224.1">
    <property type="nucleotide sequence ID" value="NZ_CP021121.1"/>
</dbReference>
<dbReference type="Gene3D" id="3.30.565.10">
    <property type="entry name" value="Histidine kinase-like ATPase, C-terminal domain"/>
    <property type="match status" value="1"/>
</dbReference>